<organism evidence="1 2">
    <name type="scientific">Nostoc sphaeroides CCNUC1</name>
    <dbReference type="NCBI Taxonomy" id="2653204"/>
    <lineage>
        <taxon>Bacteria</taxon>
        <taxon>Bacillati</taxon>
        <taxon>Cyanobacteriota</taxon>
        <taxon>Cyanophyceae</taxon>
        <taxon>Nostocales</taxon>
        <taxon>Nostocaceae</taxon>
        <taxon>Nostoc</taxon>
    </lineage>
</organism>
<keyword evidence="2" id="KW-1185">Reference proteome</keyword>
<accession>A0A5P8W9C0</accession>
<reference evidence="1 2" key="1">
    <citation type="submission" date="2019-10" db="EMBL/GenBank/DDBJ databases">
        <title>Genomic and transcriptomic insights into the perfect genentic adaptation of a filamentous nitrogen-fixing cyanobacterium to rice fields.</title>
        <authorList>
            <person name="Chen Z."/>
        </authorList>
    </citation>
    <scope>NUCLEOTIDE SEQUENCE [LARGE SCALE GENOMIC DNA]</scope>
    <source>
        <strain evidence="1">CCNUC1</strain>
    </source>
</reference>
<protein>
    <submittedName>
        <fullName evidence="1">Uncharacterized protein</fullName>
    </submittedName>
</protein>
<sequence length="46" mass="4951">MVNSEDNPNISQGDISQQNVYAVSKRGAKLKKVSVSLPFGIGSAEW</sequence>
<proteinExistence type="predicted"/>
<dbReference type="Proteomes" id="UP000326678">
    <property type="component" value="Chromosome Gxm1"/>
</dbReference>
<evidence type="ECO:0000313" key="1">
    <source>
        <dbReference type="EMBL" id="QFS49254.1"/>
    </source>
</evidence>
<name>A0A5P8W9C0_9NOSO</name>
<dbReference type="EMBL" id="CP045226">
    <property type="protein sequence ID" value="QFS49254.1"/>
    <property type="molecule type" value="Genomic_DNA"/>
</dbReference>
<gene>
    <name evidence="1" type="ORF">GXM_06748</name>
</gene>
<evidence type="ECO:0000313" key="2">
    <source>
        <dbReference type="Proteomes" id="UP000326678"/>
    </source>
</evidence>
<dbReference type="RefSeq" id="WP_181985119.1">
    <property type="nucleotide sequence ID" value="NZ_CP045226.1"/>
</dbReference>
<dbReference type="KEGG" id="nsh:GXM_06748"/>
<dbReference type="AlphaFoldDB" id="A0A5P8W9C0"/>